<dbReference type="GO" id="GO:0009653">
    <property type="term" value="P:anatomical structure morphogenesis"/>
    <property type="evidence" value="ECO:0007669"/>
    <property type="project" value="TreeGrafter"/>
</dbReference>
<comment type="caution">
    <text evidence="3">The sequence shown here is derived from an EMBL/GenBank/DDBJ whole genome shotgun (WGS) entry which is preliminary data.</text>
</comment>
<dbReference type="Proteomes" id="UP000699462">
    <property type="component" value="Unassembled WGS sequence"/>
</dbReference>
<evidence type="ECO:0000313" key="4">
    <source>
        <dbReference type="Proteomes" id="UP000699462"/>
    </source>
</evidence>
<dbReference type="PANTHER" id="PTHR45739:SF8">
    <property type="entry name" value="FRAS1-RELATED EXTRACELLULAR MATRIX PROTEIN 1"/>
    <property type="match status" value="1"/>
</dbReference>
<sequence length="442" mass="49507">MVNDAPVTHGYSLLLNDVVRQRLRVLRGRSAPLLHTHLPIQMRAQKGQVCRVEVEEHQPLLSMVGHLEPKKFDCSFAEGDVVYVHSGNPLTNHDHVQVTIFFFRNNNSVVQTVDIMVDIEQPLPSWSTDEEGGWTRRERENQTEQGMHELNRAEKTSPHAVDDRVMILGQINVASLKSTSVSISPEVLRINYDPEHEECRLSYTSPDFGSKITNNMDESVEVETGSISGTYAPKLGLPLAAGAAVGGVQRWPLFGQLVAFNRSTVYFFDHDCQEALLQGYRYMHRKVNSPQTDYIPMQVTIWSRSDNGLRHSVLREGIFIKVSIINGQILKQPVVRTFRQVNVTHIGGSLSVLPRDSISVPHDAVPGLEYLDVNMTKMQGPLQAQIVNLRDPTRPVTSFRLLDLRRGLIALQLLNYAESLVKVGCVSFGFGSAVLKSFHAGR</sequence>
<evidence type="ECO:0000256" key="1">
    <source>
        <dbReference type="SAM" id="MobiDB-lite"/>
    </source>
</evidence>
<name>A0A8T0DJ61_9TREM</name>
<gene>
    <name evidence="3" type="ORF">P879_02993</name>
</gene>
<proteinExistence type="predicted"/>
<accession>A0A8T0DJ61</accession>
<dbReference type="InterPro" id="IPR051561">
    <property type="entry name" value="FRAS1_ECM"/>
</dbReference>
<dbReference type="AlphaFoldDB" id="A0A8T0DJ61"/>
<dbReference type="InterPro" id="IPR045658">
    <property type="entry name" value="FRAS1-rel_N"/>
</dbReference>
<feature type="region of interest" description="Disordered" evidence="1">
    <location>
        <begin position="126"/>
        <end position="146"/>
    </location>
</feature>
<organism evidence="3 4">
    <name type="scientific">Paragonimus westermani</name>
    <dbReference type="NCBI Taxonomy" id="34504"/>
    <lineage>
        <taxon>Eukaryota</taxon>
        <taxon>Metazoa</taxon>
        <taxon>Spiralia</taxon>
        <taxon>Lophotrochozoa</taxon>
        <taxon>Platyhelminthes</taxon>
        <taxon>Trematoda</taxon>
        <taxon>Digenea</taxon>
        <taxon>Plagiorchiida</taxon>
        <taxon>Troglotremata</taxon>
        <taxon>Troglotrematidae</taxon>
        <taxon>Paragonimus</taxon>
    </lineage>
</organism>
<reference evidence="3 4" key="1">
    <citation type="submission" date="2019-07" db="EMBL/GenBank/DDBJ databases">
        <title>Annotation for the trematode Paragonimus westermani.</title>
        <authorList>
            <person name="Choi Y.-J."/>
        </authorList>
    </citation>
    <scope>NUCLEOTIDE SEQUENCE [LARGE SCALE GENOMIC DNA]</scope>
    <source>
        <strain evidence="3">180907_Pwestermani</strain>
    </source>
</reference>
<dbReference type="OrthoDB" id="430044at2759"/>
<dbReference type="Pfam" id="PF19309">
    <property type="entry name" value="Frem_N"/>
    <property type="match status" value="1"/>
</dbReference>
<feature type="compositionally biased region" description="Basic and acidic residues" evidence="1">
    <location>
        <begin position="133"/>
        <end position="146"/>
    </location>
</feature>
<dbReference type="EMBL" id="JTDF01003598">
    <property type="protein sequence ID" value="KAF8567680.1"/>
    <property type="molecule type" value="Genomic_DNA"/>
</dbReference>
<evidence type="ECO:0000313" key="3">
    <source>
        <dbReference type="EMBL" id="KAF8567680.1"/>
    </source>
</evidence>
<keyword evidence="4" id="KW-1185">Reference proteome</keyword>
<evidence type="ECO:0000259" key="2">
    <source>
        <dbReference type="Pfam" id="PF19309"/>
    </source>
</evidence>
<feature type="domain" description="FRAS1-related extracellular matrix protein N-terminal" evidence="2">
    <location>
        <begin position="20"/>
        <end position="119"/>
    </location>
</feature>
<dbReference type="PANTHER" id="PTHR45739">
    <property type="entry name" value="MATRIX PROTEIN, PUTATIVE-RELATED"/>
    <property type="match status" value="1"/>
</dbReference>
<protein>
    <recommendedName>
        <fullName evidence="2">FRAS1-related extracellular matrix protein N-terminal domain-containing protein</fullName>
    </recommendedName>
</protein>